<keyword evidence="8 12" id="KW-0408">Iron</keyword>
<protein>
    <submittedName>
        <fullName evidence="14">Diguanylate cyclase</fullName>
    </submittedName>
</protein>
<dbReference type="SUPFAM" id="SSF63380">
    <property type="entry name" value="Riboflavin synthase domain-like"/>
    <property type="match status" value="1"/>
</dbReference>
<proteinExistence type="inferred from homology"/>
<dbReference type="InterPro" id="IPR017927">
    <property type="entry name" value="FAD-bd_FR_type"/>
</dbReference>
<evidence type="ECO:0000256" key="3">
    <source>
        <dbReference type="ARBA" id="ARBA00022630"/>
    </source>
</evidence>
<dbReference type="Gene3D" id="2.40.30.10">
    <property type="entry name" value="Translation factors"/>
    <property type="match status" value="1"/>
</dbReference>
<feature type="domain" description="FAD-binding FR-type" evidence="13">
    <location>
        <begin position="1"/>
        <end position="91"/>
    </location>
</feature>
<dbReference type="CDD" id="cd06218">
    <property type="entry name" value="DHOD_e_trans"/>
    <property type="match status" value="1"/>
</dbReference>
<dbReference type="PANTHER" id="PTHR43513:SF3">
    <property type="entry name" value="DIHYDROOROTATE DEHYDROGENASE B (NAD(+)), ELECTRON TRANSFER SUBUNIT-RELATED"/>
    <property type="match status" value="1"/>
</dbReference>
<evidence type="ECO:0000256" key="12">
    <source>
        <dbReference type="PIRSR" id="PIRSR006816-2"/>
    </source>
</evidence>
<name>A0A0M1N3U1_9BACL</name>
<comment type="cofactor">
    <cofactor evidence="10">
        <name>[2Fe-2S] cluster</name>
        <dbReference type="ChEBI" id="CHEBI:190135"/>
    </cofactor>
</comment>
<dbReference type="RefSeq" id="WP_054404576.1">
    <property type="nucleotide sequence ID" value="NZ_LIUT01000006.1"/>
</dbReference>
<dbReference type="GO" id="GO:0046872">
    <property type="term" value="F:metal ion binding"/>
    <property type="evidence" value="ECO:0007669"/>
    <property type="project" value="UniProtKB-KW"/>
</dbReference>
<dbReference type="PROSITE" id="PS51384">
    <property type="entry name" value="FAD_FR"/>
    <property type="match status" value="1"/>
</dbReference>
<feature type="binding site" evidence="11">
    <location>
        <begin position="44"/>
        <end position="47"/>
    </location>
    <ligand>
        <name>FAD</name>
        <dbReference type="ChEBI" id="CHEBI:57692"/>
    </ligand>
</feature>
<comment type="caution">
    <text evidence="14">The sequence shown here is derived from an EMBL/GenBank/DDBJ whole genome shotgun (WGS) entry which is preliminary data.</text>
</comment>
<evidence type="ECO:0000256" key="6">
    <source>
        <dbReference type="ARBA" id="ARBA00022827"/>
    </source>
</evidence>
<dbReference type="InterPro" id="IPR037117">
    <property type="entry name" value="Dihydroorotate_DH_ele_sf"/>
</dbReference>
<keyword evidence="6 11" id="KW-0274">FAD</keyword>
<feature type="binding site" evidence="12">
    <location>
        <position position="214"/>
    </location>
    <ligand>
        <name>[2Fe-2S] cluster</name>
        <dbReference type="ChEBI" id="CHEBI:190135"/>
    </ligand>
</feature>
<dbReference type="AlphaFoldDB" id="A0A0M1N3U1"/>
<evidence type="ECO:0000256" key="8">
    <source>
        <dbReference type="ARBA" id="ARBA00023004"/>
    </source>
</evidence>
<dbReference type="InterPro" id="IPR050353">
    <property type="entry name" value="PyrK_electron_transfer"/>
</dbReference>
<feature type="binding site" evidence="11">
    <location>
        <begin position="66"/>
        <end position="67"/>
    </location>
    <ligand>
        <name>FAD</name>
        <dbReference type="ChEBI" id="CHEBI:57692"/>
    </ligand>
</feature>
<dbReference type="NCBIfam" id="NF000798">
    <property type="entry name" value="PRK00054.1-3"/>
    <property type="match status" value="1"/>
</dbReference>
<dbReference type="OrthoDB" id="9778346at2"/>
<dbReference type="PANTHER" id="PTHR43513">
    <property type="entry name" value="DIHYDROOROTATE DEHYDROGENASE B (NAD(+)), ELECTRON TRANSFER SUBUNIT"/>
    <property type="match status" value="1"/>
</dbReference>
<dbReference type="GO" id="GO:0050660">
    <property type="term" value="F:flavin adenine dinucleotide binding"/>
    <property type="evidence" value="ECO:0007669"/>
    <property type="project" value="InterPro"/>
</dbReference>
<evidence type="ECO:0000313" key="14">
    <source>
        <dbReference type="EMBL" id="KOR76685.1"/>
    </source>
</evidence>
<keyword evidence="7" id="KW-0249">Electron transport</keyword>
<sequence>MALVIHNVKLAPGIYRLTVQGSYPARMGQFFMLRCWDTYPVLSRPISVHDLTLDSISFLYRVQGTGTRLLSALQAGDRIQLEGPFGQAFPDPQGRTALVGGGIGIAPMLLAARGISSASVFLGYSGLPFGVDGFNEASHDVTVRSGGTIVDDIDPGRYDTIYACGPVAMMQSLAQKAEGSSAKLYVSIEKRMGCGIGACNSCTLTTAGTNRKVCTDGPVFPAREVNWNDLHRL</sequence>
<feature type="binding site" evidence="11">
    <location>
        <begin position="59"/>
        <end position="61"/>
    </location>
    <ligand>
        <name>FAD</name>
        <dbReference type="ChEBI" id="CHEBI:57692"/>
    </ligand>
</feature>
<keyword evidence="3 11" id="KW-0285">Flavoprotein</keyword>
<dbReference type="InterPro" id="IPR019480">
    <property type="entry name" value="Dihydroorotate_DH_Fe-S-bd"/>
</dbReference>
<gene>
    <name evidence="14" type="ORF">AM231_22315</name>
</gene>
<evidence type="ECO:0000256" key="5">
    <source>
        <dbReference type="ARBA" id="ARBA00022723"/>
    </source>
</evidence>
<dbReference type="SUPFAM" id="SSF52343">
    <property type="entry name" value="Ferredoxin reductase-like, C-terminal NADP-linked domain"/>
    <property type="match status" value="1"/>
</dbReference>
<comment type="cofactor">
    <cofactor evidence="11">
        <name>FAD</name>
        <dbReference type="ChEBI" id="CHEBI:57692"/>
    </cofactor>
    <text evidence="11">Binds 1 FAD per subunit.</text>
</comment>
<keyword evidence="4 12" id="KW-0001">2Fe-2S</keyword>
<comment type="cofactor">
    <cofactor evidence="12">
        <name>[2Fe-2S] cluster</name>
        <dbReference type="ChEBI" id="CHEBI:190135"/>
    </cofactor>
    <text evidence="12">Binds 1 [2Fe-2S] cluster per subunit.</text>
</comment>
<keyword evidence="5 12" id="KW-0479">Metal-binding</keyword>
<evidence type="ECO:0000256" key="11">
    <source>
        <dbReference type="PIRSR" id="PIRSR006816-1"/>
    </source>
</evidence>
<feature type="binding site" evidence="12">
    <location>
        <position position="199"/>
    </location>
    <ligand>
        <name>[2Fe-2S] cluster</name>
        <dbReference type="ChEBI" id="CHEBI:190135"/>
    </ligand>
</feature>
<accession>A0A0M1N3U1</accession>
<comment type="similarity">
    <text evidence="1">Belongs to the PyrK family.</text>
</comment>
<dbReference type="GO" id="GO:0006221">
    <property type="term" value="P:pyrimidine nucleotide biosynthetic process"/>
    <property type="evidence" value="ECO:0007669"/>
    <property type="project" value="InterPro"/>
</dbReference>
<organism evidence="14 15">
    <name type="scientific">Paenibacillus solani</name>
    <dbReference type="NCBI Taxonomy" id="1705565"/>
    <lineage>
        <taxon>Bacteria</taxon>
        <taxon>Bacillati</taxon>
        <taxon>Bacillota</taxon>
        <taxon>Bacilli</taxon>
        <taxon>Bacillales</taxon>
        <taxon>Paenibacillaceae</taxon>
        <taxon>Paenibacillus</taxon>
    </lineage>
</organism>
<dbReference type="InterPro" id="IPR039261">
    <property type="entry name" value="FNR_nucleotide-bd"/>
</dbReference>
<dbReference type="EMBL" id="LIUT01000006">
    <property type="protein sequence ID" value="KOR76685.1"/>
    <property type="molecule type" value="Genomic_DNA"/>
</dbReference>
<dbReference type="InterPro" id="IPR012165">
    <property type="entry name" value="Cyt_c3_hydrogenase_gsu"/>
</dbReference>
<keyword evidence="2" id="KW-0813">Transport</keyword>
<dbReference type="Proteomes" id="UP000036932">
    <property type="component" value="Unassembled WGS sequence"/>
</dbReference>
<evidence type="ECO:0000256" key="4">
    <source>
        <dbReference type="ARBA" id="ARBA00022714"/>
    </source>
</evidence>
<evidence type="ECO:0000256" key="1">
    <source>
        <dbReference type="ARBA" id="ARBA00006422"/>
    </source>
</evidence>
<feature type="binding site" evidence="12">
    <location>
        <position position="194"/>
    </location>
    <ligand>
        <name>[2Fe-2S] cluster</name>
        <dbReference type="ChEBI" id="CHEBI:190135"/>
    </ligand>
</feature>
<evidence type="ECO:0000256" key="9">
    <source>
        <dbReference type="ARBA" id="ARBA00023014"/>
    </source>
</evidence>
<evidence type="ECO:0000256" key="10">
    <source>
        <dbReference type="ARBA" id="ARBA00034078"/>
    </source>
</evidence>
<reference evidence="15" key="1">
    <citation type="submission" date="2015-08" db="EMBL/GenBank/DDBJ databases">
        <title>Genome sequencing project for genomic taxonomy and phylogenomics of Bacillus-like bacteria.</title>
        <authorList>
            <person name="Liu B."/>
            <person name="Wang J."/>
            <person name="Zhu Y."/>
            <person name="Liu G."/>
            <person name="Chen Q."/>
            <person name="Chen Z."/>
            <person name="Lan J."/>
            <person name="Che J."/>
            <person name="Ge C."/>
            <person name="Shi H."/>
            <person name="Pan Z."/>
            <person name="Liu X."/>
        </authorList>
    </citation>
    <scope>NUCLEOTIDE SEQUENCE [LARGE SCALE GENOMIC DNA]</scope>
    <source>
        <strain evidence="15">FJAT-22460</strain>
    </source>
</reference>
<dbReference type="PIRSF" id="PIRSF006816">
    <property type="entry name" value="Cyc3_hyd_g"/>
    <property type="match status" value="1"/>
</dbReference>
<dbReference type="Pfam" id="PF10418">
    <property type="entry name" value="DHODB_Fe-S_bind"/>
    <property type="match status" value="1"/>
</dbReference>
<evidence type="ECO:0000256" key="7">
    <source>
        <dbReference type="ARBA" id="ARBA00022982"/>
    </source>
</evidence>
<dbReference type="GO" id="GO:0051537">
    <property type="term" value="F:2 iron, 2 sulfur cluster binding"/>
    <property type="evidence" value="ECO:0007669"/>
    <property type="project" value="UniProtKB-KW"/>
</dbReference>
<feature type="binding site" evidence="12">
    <location>
        <position position="202"/>
    </location>
    <ligand>
        <name>[2Fe-2S] cluster</name>
        <dbReference type="ChEBI" id="CHEBI:190135"/>
    </ligand>
</feature>
<dbReference type="PATRIC" id="fig|1705565.3.peg.584"/>
<evidence type="ECO:0000313" key="15">
    <source>
        <dbReference type="Proteomes" id="UP000036932"/>
    </source>
</evidence>
<keyword evidence="15" id="KW-1185">Reference proteome</keyword>
<dbReference type="Gene3D" id="2.10.240.10">
    <property type="entry name" value="Dihydroorotate dehydrogenase, electron transfer subunit"/>
    <property type="match status" value="1"/>
</dbReference>
<keyword evidence="9 12" id="KW-0411">Iron-sulfur</keyword>
<evidence type="ECO:0000256" key="2">
    <source>
        <dbReference type="ARBA" id="ARBA00022448"/>
    </source>
</evidence>
<dbReference type="InterPro" id="IPR017938">
    <property type="entry name" value="Riboflavin_synthase-like_b-brl"/>
</dbReference>
<dbReference type="GO" id="GO:0016491">
    <property type="term" value="F:oxidoreductase activity"/>
    <property type="evidence" value="ECO:0007669"/>
    <property type="project" value="InterPro"/>
</dbReference>
<evidence type="ECO:0000259" key="13">
    <source>
        <dbReference type="PROSITE" id="PS51384"/>
    </source>
</evidence>